<dbReference type="VEuPathDB" id="MicrosporidiaDB:TUBRATIS_27650"/>
<sequence>MLFLKIIVAQITFPHAERNTSIYELNDPAVLLVNKEHPSKPVTLFDYVNLSQVHLPVGLHELHEEILKYQLWHVYYENNAKKFYLELEYDKNVTTEVEGNLLQARKGKSQPEMRARTLDSGKYFEIVHDEMCLTVDPAKSEVRDSYPLRFKPCTKSENQSFAFVSKMQAVCKLGNELCPKDEDDLFAAEAVVLKRLRQFIS</sequence>
<protein>
    <recommendedName>
        <fullName evidence="3">Ricin B lectin domain-containing protein</fullName>
    </recommendedName>
</protein>
<reference evidence="1 2" key="1">
    <citation type="submission" date="2018-10" db="EMBL/GenBank/DDBJ databases">
        <title>Draft genome sequence of the microsporidian Tubulinosema ratisbonensis.</title>
        <authorList>
            <person name="Polonais V."/>
            <person name="Peyretaillade E."/>
            <person name="Niehus S."/>
            <person name="Wawrzyniak I."/>
            <person name="Franchet A."/>
            <person name="Gaspin C."/>
            <person name="Reichstadt M."/>
            <person name="Belser C."/>
            <person name="Labadie K."/>
            <person name="Delbac F."/>
            <person name="Ferrandon D."/>
        </authorList>
    </citation>
    <scope>NUCLEOTIDE SEQUENCE [LARGE SCALE GENOMIC DNA]</scope>
    <source>
        <strain evidence="1 2">Franzen</strain>
    </source>
</reference>
<accession>A0A437AI20</accession>
<dbReference type="EMBL" id="RCSS01000771">
    <property type="protein sequence ID" value="RVD90804.1"/>
    <property type="molecule type" value="Genomic_DNA"/>
</dbReference>
<evidence type="ECO:0008006" key="3">
    <source>
        <dbReference type="Google" id="ProtNLM"/>
    </source>
</evidence>
<comment type="caution">
    <text evidence="1">The sequence shown here is derived from an EMBL/GenBank/DDBJ whole genome shotgun (WGS) entry which is preliminary data.</text>
</comment>
<keyword evidence="2" id="KW-1185">Reference proteome</keyword>
<organism evidence="1 2">
    <name type="scientific">Tubulinosema ratisbonensis</name>
    <dbReference type="NCBI Taxonomy" id="291195"/>
    <lineage>
        <taxon>Eukaryota</taxon>
        <taxon>Fungi</taxon>
        <taxon>Fungi incertae sedis</taxon>
        <taxon>Microsporidia</taxon>
        <taxon>Tubulinosematoidea</taxon>
        <taxon>Tubulinosematidae</taxon>
        <taxon>Tubulinosema</taxon>
    </lineage>
</organism>
<dbReference type="AlphaFoldDB" id="A0A437AI20"/>
<evidence type="ECO:0000313" key="2">
    <source>
        <dbReference type="Proteomes" id="UP000282876"/>
    </source>
</evidence>
<name>A0A437AI20_9MICR</name>
<proteinExistence type="predicted"/>
<gene>
    <name evidence="1" type="ORF">TUBRATIS_27650</name>
</gene>
<dbReference type="OrthoDB" id="2186204at2759"/>
<dbReference type="Proteomes" id="UP000282876">
    <property type="component" value="Unassembled WGS sequence"/>
</dbReference>
<evidence type="ECO:0000313" key="1">
    <source>
        <dbReference type="EMBL" id="RVD90804.1"/>
    </source>
</evidence>